<protein>
    <submittedName>
        <fullName evidence="1">UPF0165 protein</fullName>
    </submittedName>
</protein>
<reference evidence="1" key="1">
    <citation type="journal article" date="2021" name="Proc. Natl. Acad. Sci. U.S.A.">
        <title>A Catalog of Tens of Thousands of Viruses from Human Metagenomes Reveals Hidden Associations with Chronic Diseases.</title>
        <authorList>
            <person name="Tisza M.J."/>
            <person name="Buck C.B."/>
        </authorList>
    </citation>
    <scope>NUCLEOTIDE SEQUENCE</scope>
    <source>
        <strain evidence="1">CtiuX7</strain>
    </source>
</reference>
<dbReference type="EMBL" id="BK015036">
    <property type="protein sequence ID" value="DAD88144.1"/>
    <property type="molecule type" value="Genomic_DNA"/>
</dbReference>
<sequence>MLEQVLLSLRNWFVADKRTGRVRIEDGRLVPPAALGLKEGQYVRITGSTFNDGLHAWPYNGLTDEEFVGTVWALAIPQAVVDLADEIAAWQTEHAKELDSPYASESFGGYSYTRVGGDGSPITWRQQFKARLDPWRKL</sequence>
<evidence type="ECO:0000313" key="1">
    <source>
        <dbReference type="EMBL" id="DAD88144.1"/>
    </source>
</evidence>
<proteinExistence type="predicted"/>
<accession>A0A8S5N0Z1</accession>
<organism evidence="1">
    <name type="scientific">Siphoviridae sp. ctiuX7</name>
    <dbReference type="NCBI Taxonomy" id="2826436"/>
    <lineage>
        <taxon>Viruses</taxon>
        <taxon>Duplodnaviria</taxon>
        <taxon>Heunggongvirae</taxon>
        <taxon>Uroviricota</taxon>
        <taxon>Caudoviricetes</taxon>
    </lineage>
</organism>
<name>A0A8S5N0Z1_9CAUD</name>